<protein>
    <submittedName>
        <fullName evidence="1">Uncharacterized protein</fullName>
    </submittedName>
</protein>
<evidence type="ECO:0000313" key="1">
    <source>
        <dbReference type="EMBL" id="KAG5978425.1"/>
    </source>
</evidence>
<gene>
    <name evidence="1" type="ORF">E4U56_002924</name>
</gene>
<organism evidence="1 2">
    <name type="scientific">Claviceps arundinis</name>
    <dbReference type="NCBI Taxonomy" id="1623583"/>
    <lineage>
        <taxon>Eukaryota</taxon>
        <taxon>Fungi</taxon>
        <taxon>Dikarya</taxon>
        <taxon>Ascomycota</taxon>
        <taxon>Pezizomycotina</taxon>
        <taxon>Sordariomycetes</taxon>
        <taxon>Hypocreomycetidae</taxon>
        <taxon>Hypocreales</taxon>
        <taxon>Clavicipitaceae</taxon>
        <taxon>Claviceps</taxon>
    </lineage>
</organism>
<comment type="caution">
    <text evidence="1">The sequence shown here is derived from an EMBL/GenBank/DDBJ whole genome shotgun (WGS) entry which is preliminary data.</text>
</comment>
<evidence type="ECO:0000313" key="2">
    <source>
        <dbReference type="Proteomes" id="UP000784919"/>
    </source>
</evidence>
<dbReference type="Proteomes" id="UP000784919">
    <property type="component" value="Unassembled WGS sequence"/>
</dbReference>
<reference evidence="1" key="1">
    <citation type="journal article" date="2020" name="bioRxiv">
        <title>Whole genome comparisons of ergot fungi reveals the divergence and evolution of species within the genus Claviceps are the result of varying mechanisms driving genome evolution and host range expansion.</title>
        <authorList>
            <person name="Wyka S.A."/>
            <person name="Mondo S.J."/>
            <person name="Liu M."/>
            <person name="Dettman J."/>
            <person name="Nalam V."/>
            <person name="Broders K.D."/>
        </authorList>
    </citation>
    <scope>NUCLEOTIDE SEQUENCE</scope>
    <source>
        <strain evidence="1">CCC 1102</strain>
    </source>
</reference>
<proteinExistence type="predicted"/>
<sequence>MVSFDKPDQTVRRCCVSWVRPKVLLSANQNVNWAFDVEQQLSQAREYETQIQQNDLDLATMKLRYIGKFCQTTGDVEE</sequence>
<dbReference type="AlphaFoldDB" id="A0A9P7N306"/>
<name>A0A9P7N306_9HYPO</name>
<accession>A0A9P7N306</accession>
<dbReference type="EMBL" id="SRPS01000002">
    <property type="protein sequence ID" value="KAG5978425.1"/>
    <property type="molecule type" value="Genomic_DNA"/>
</dbReference>